<gene>
    <name evidence="1" type="ORF">KY084_14400</name>
</gene>
<evidence type="ECO:0000313" key="1">
    <source>
        <dbReference type="EMBL" id="MBW4332057.1"/>
    </source>
</evidence>
<comment type="caution">
    <text evidence="1">The sequence shown here is derived from an EMBL/GenBank/DDBJ whole genome shotgun (WGS) entry which is preliminary data.</text>
</comment>
<dbReference type="RefSeq" id="WP_219239181.1">
    <property type="nucleotide sequence ID" value="NZ_JAHWZX010000017.1"/>
</dbReference>
<proteinExistence type="predicted"/>
<organism evidence="1 2">
    <name type="scientific">Stakelama flava</name>
    <dbReference type="NCBI Taxonomy" id="2860338"/>
    <lineage>
        <taxon>Bacteria</taxon>
        <taxon>Pseudomonadati</taxon>
        <taxon>Pseudomonadota</taxon>
        <taxon>Alphaproteobacteria</taxon>
        <taxon>Sphingomonadales</taxon>
        <taxon>Sphingomonadaceae</taxon>
        <taxon>Stakelama</taxon>
    </lineage>
</organism>
<evidence type="ECO:0008006" key="3">
    <source>
        <dbReference type="Google" id="ProtNLM"/>
    </source>
</evidence>
<accession>A0ABS6XPC7</accession>
<protein>
    <recommendedName>
        <fullName evidence="3">Lipoprotein</fullName>
    </recommendedName>
</protein>
<dbReference type="Proteomes" id="UP001197214">
    <property type="component" value="Unassembled WGS sequence"/>
</dbReference>
<evidence type="ECO:0000313" key="2">
    <source>
        <dbReference type="Proteomes" id="UP001197214"/>
    </source>
</evidence>
<name>A0ABS6XPC7_9SPHN</name>
<dbReference type="PROSITE" id="PS51257">
    <property type="entry name" value="PROKAR_LIPOPROTEIN"/>
    <property type="match status" value="1"/>
</dbReference>
<dbReference type="EMBL" id="JAHWZX010000017">
    <property type="protein sequence ID" value="MBW4332057.1"/>
    <property type="molecule type" value="Genomic_DNA"/>
</dbReference>
<sequence length="132" mass="13726">MSMRIYSAILFVLTLAGCGGGTPNKQAIANAERQQSETASNDGRILCALSGSDDFARVCTLDRTATDRGTILTVHQPDGGFHTLRITTDGRGVVAADGAEQAKVTVIGKHQIEVAIGGARYRLPATVGPVAS</sequence>
<keyword evidence="2" id="KW-1185">Reference proteome</keyword>
<reference evidence="1 2" key="1">
    <citation type="submission" date="2021-07" db="EMBL/GenBank/DDBJ databases">
        <title>Stakelama flava sp. nov., a novel endophytic bacterium isolated from branch of Kandelia candel.</title>
        <authorList>
            <person name="Tuo L."/>
        </authorList>
    </citation>
    <scope>NUCLEOTIDE SEQUENCE [LARGE SCALE GENOMIC DNA]</scope>
    <source>
        <strain evidence="1 2">CBK3Z-3</strain>
    </source>
</reference>